<proteinExistence type="predicted"/>
<keyword evidence="1" id="KW-0472">Membrane</keyword>
<dbReference type="HOGENOM" id="CLU_912872_0_0_1"/>
<protein>
    <submittedName>
        <fullName evidence="3">Protein CBR-SUP-10</fullName>
    </submittedName>
</protein>
<keyword evidence="1" id="KW-0812">Transmembrane</keyword>
<dbReference type="EMBL" id="HE601451">
    <property type="protein sequence ID" value="CAP23076.2"/>
    <property type="molecule type" value="Genomic_DNA"/>
</dbReference>
<dbReference type="FunCoup" id="A8WRG8">
    <property type="interactions" value="35"/>
</dbReference>
<gene>
    <name evidence="5" type="primary">sup-10</name>
    <name evidence="3" type="synonym">Cbr-sup-10</name>
    <name evidence="5" type="ORF">CBG01870</name>
    <name evidence="3" type="ORF">CBG_01870</name>
</gene>
<dbReference type="eggNOG" id="ENOG502S7BA">
    <property type="taxonomic scope" value="Eukaryota"/>
</dbReference>
<organism evidence="3 4">
    <name type="scientific">Caenorhabditis briggsae</name>
    <dbReference type="NCBI Taxonomy" id="6238"/>
    <lineage>
        <taxon>Eukaryota</taxon>
        <taxon>Metazoa</taxon>
        <taxon>Ecdysozoa</taxon>
        <taxon>Nematoda</taxon>
        <taxon>Chromadorea</taxon>
        <taxon>Rhabditida</taxon>
        <taxon>Rhabditina</taxon>
        <taxon>Rhabditomorpha</taxon>
        <taxon>Rhabditoidea</taxon>
        <taxon>Rhabditidae</taxon>
        <taxon>Peloderinae</taxon>
        <taxon>Caenorhabditis</taxon>
    </lineage>
</organism>
<feature type="signal peptide" evidence="2">
    <location>
        <begin position="1"/>
        <end position="19"/>
    </location>
</feature>
<dbReference type="AlphaFoldDB" id="A8WRG8"/>
<name>A8WRG8_CAEBR</name>
<accession>A8WRG8</accession>
<evidence type="ECO:0000256" key="1">
    <source>
        <dbReference type="SAM" id="Phobius"/>
    </source>
</evidence>
<dbReference type="Proteomes" id="UP000008549">
    <property type="component" value="Unassembled WGS sequence"/>
</dbReference>
<sequence>MQFRDVTLFVLLLTNYVCCLSSKRSFFIPDFLGSGDGTPKSKTESVIEERMEYGRMILLVCNKTCAKHRADIPLWLKEFNQKKGYQDPETITYYYHTYRQPVSFIDANDTISFPNLIYFIGLKKVVFNGDVNSKEAVTDWMSSVDHLNLIEPKVYGDLNTILSDTSNCSMKYLLLVDRPKCTQHSWSTVARIAQDLGIQPVRIKLPLDGLTHVLLYKRMPFLAETSCHLSVLLYENSYSDFGDDINPLIVSDWIKTLLPEEEGSCPALFETYWHPIEDELTELQQIFFSAELEISERNKRPTFILVGLTGGIAVIILAFSIFWGLNGSGFNQVFEFLKFRNSRMNSFRRIKINET</sequence>
<dbReference type="STRING" id="6238.A8WRG8"/>
<evidence type="ECO:0000313" key="4">
    <source>
        <dbReference type="Proteomes" id="UP000008549"/>
    </source>
</evidence>
<keyword evidence="1" id="KW-1133">Transmembrane helix</keyword>
<reference evidence="3 4" key="2">
    <citation type="journal article" date="2011" name="PLoS Genet.">
        <title>Caenorhabditis briggsae recombinant inbred line genotypes reveal inter-strain incompatibility and the evolution of recombination.</title>
        <authorList>
            <person name="Ross J.A."/>
            <person name="Koboldt D.C."/>
            <person name="Staisch J.E."/>
            <person name="Chamberlin H.M."/>
            <person name="Gupta B.P."/>
            <person name="Miller R.D."/>
            <person name="Baird S.E."/>
            <person name="Haag E.S."/>
        </authorList>
    </citation>
    <scope>NUCLEOTIDE SEQUENCE [LARGE SCALE GENOMIC DNA]</scope>
    <source>
        <strain evidence="3 4">AF16</strain>
    </source>
</reference>
<keyword evidence="4" id="KW-1185">Reference proteome</keyword>
<evidence type="ECO:0000256" key="2">
    <source>
        <dbReference type="SAM" id="SignalP"/>
    </source>
</evidence>
<dbReference type="WormBase" id="CBG01870">
    <property type="protein sequence ID" value="CBP44576"/>
    <property type="gene ID" value="WBGene00025046"/>
    <property type="gene designation" value="Cbr-sup-10"/>
</dbReference>
<feature type="chain" id="PRO_5002732189" evidence="2">
    <location>
        <begin position="20"/>
        <end position="355"/>
    </location>
</feature>
<reference evidence="3 4" key="1">
    <citation type="journal article" date="2003" name="PLoS Biol.">
        <title>The genome sequence of Caenorhabditis briggsae: a platform for comparative genomics.</title>
        <authorList>
            <person name="Stein L.D."/>
            <person name="Bao Z."/>
            <person name="Blasiar D."/>
            <person name="Blumenthal T."/>
            <person name="Brent M.R."/>
            <person name="Chen N."/>
            <person name="Chinwalla A."/>
            <person name="Clarke L."/>
            <person name="Clee C."/>
            <person name="Coghlan A."/>
            <person name="Coulson A."/>
            <person name="D'Eustachio P."/>
            <person name="Fitch D.H."/>
            <person name="Fulton L.A."/>
            <person name="Fulton R.E."/>
            <person name="Griffiths-Jones S."/>
            <person name="Harris T.W."/>
            <person name="Hillier L.W."/>
            <person name="Kamath R."/>
            <person name="Kuwabara P.E."/>
            <person name="Mardis E.R."/>
            <person name="Marra M.A."/>
            <person name="Miner T.L."/>
            <person name="Minx P."/>
            <person name="Mullikin J.C."/>
            <person name="Plumb R.W."/>
            <person name="Rogers J."/>
            <person name="Schein J.E."/>
            <person name="Sohrmann M."/>
            <person name="Spieth J."/>
            <person name="Stajich J.E."/>
            <person name="Wei C."/>
            <person name="Willey D."/>
            <person name="Wilson R.K."/>
            <person name="Durbin R."/>
            <person name="Waterston R.H."/>
        </authorList>
    </citation>
    <scope>NUCLEOTIDE SEQUENCE [LARGE SCALE GENOMIC DNA]</scope>
    <source>
        <strain evidence="3 4">AF16</strain>
    </source>
</reference>
<feature type="transmembrane region" description="Helical" evidence="1">
    <location>
        <begin position="303"/>
        <end position="325"/>
    </location>
</feature>
<dbReference type="InParanoid" id="A8WRG8"/>
<evidence type="ECO:0000313" key="3">
    <source>
        <dbReference type="EMBL" id="CAP23076.2"/>
    </source>
</evidence>
<evidence type="ECO:0000313" key="5">
    <source>
        <dbReference type="WormBase" id="CBG01870"/>
    </source>
</evidence>
<dbReference type="OMA" id="ETITYYY"/>
<keyword evidence="2" id="KW-0732">Signal</keyword>